<dbReference type="PROSITE" id="PS50222">
    <property type="entry name" value="EF_HAND_2"/>
    <property type="match status" value="1"/>
</dbReference>
<evidence type="ECO:0000256" key="2">
    <source>
        <dbReference type="SAM" id="Coils"/>
    </source>
</evidence>
<dbReference type="Pfam" id="PF13499">
    <property type="entry name" value="EF-hand_7"/>
    <property type="match status" value="1"/>
</dbReference>
<feature type="region of interest" description="Disordered" evidence="3">
    <location>
        <begin position="1"/>
        <end position="31"/>
    </location>
</feature>
<dbReference type="PANTHER" id="PTHR46311:SF3">
    <property type="entry name" value="CALCIUM-BINDING PROTEIN 8"/>
    <property type="match status" value="1"/>
</dbReference>
<keyword evidence="6" id="KW-1185">Reference proteome</keyword>
<accession>A0A8C9KPU2</accession>
<dbReference type="AlphaFoldDB" id="A0A8C9KPU2"/>
<dbReference type="PANTHER" id="PTHR46311">
    <property type="entry name" value="CALCIUM-BINDING PROTEIN 8-RELATED"/>
    <property type="match status" value="1"/>
</dbReference>
<dbReference type="SUPFAM" id="SSF47473">
    <property type="entry name" value="EF-hand"/>
    <property type="match status" value="1"/>
</dbReference>
<dbReference type="InterPro" id="IPR002048">
    <property type="entry name" value="EF_hand_dom"/>
</dbReference>
<feature type="region of interest" description="Disordered" evidence="3">
    <location>
        <begin position="230"/>
        <end position="250"/>
    </location>
</feature>
<sequence>MARPGKPGAGEDRQEEGEEEGGSGRPRAETLEQAQELFLLCDKDAKGFLTRHDLQGLQNDVPLTPEQLEAVFESLDQAGTGFLTAWEFCLGLGKFVGVESAQSTPPSQAPEETFESGWSDVQGTGGSLEEEEEERFREALEQLGVAPVLGEQRAVRTFWTRLQRERPELLGSFEDVLVRASACLEEAARERDGLEQALRRVVGRAEEPPGTQVTTSLLQRCGCCVEEHAKGEAQPPAATGTPQVRSGAGPHTAWGLLALRRSRPRPHPIGRQSVLMSVLMPPSLGGIRSQAPRLRDSRARIPPLPQESCLSEPLDSPSPGS</sequence>
<dbReference type="Proteomes" id="UP000675900">
    <property type="component" value="Unassembled WGS sequence"/>
</dbReference>
<name>A0A8C9KPU2_PANTA</name>
<reference evidence="5" key="1">
    <citation type="submission" date="2025-08" db="UniProtKB">
        <authorList>
            <consortium name="Ensembl"/>
        </authorList>
    </citation>
    <scope>IDENTIFICATION</scope>
</reference>
<proteinExistence type="predicted"/>
<evidence type="ECO:0000256" key="3">
    <source>
        <dbReference type="SAM" id="MobiDB-lite"/>
    </source>
</evidence>
<dbReference type="Ensembl" id="ENSPTIT00000029858.1">
    <property type="protein sequence ID" value="ENSPTIP00000025338.1"/>
    <property type="gene ID" value="ENSPTIG00000021160.1"/>
</dbReference>
<feature type="region of interest" description="Disordered" evidence="3">
    <location>
        <begin position="282"/>
        <end position="321"/>
    </location>
</feature>
<reference evidence="5" key="2">
    <citation type="submission" date="2025-09" db="UniProtKB">
        <authorList>
            <consortium name="Ensembl"/>
        </authorList>
    </citation>
    <scope>IDENTIFICATION</scope>
</reference>
<feature type="region of interest" description="Disordered" evidence="3">
    <location>
        <begin position="100"/>
        <end position="131"/>
    </location>
</feature>
<dbReference type="InterPro" id="IPR051111">
    <property type="entry name" value="Ca-binding_regulatory"/>
</dbReference>
<keyword evidence="1" id="KW-0677">Repeat</keyword>
<evidence type="ECO:0000256" key="1">
    <source>
        <dbReference type="ARBA" id="ARBA00022737"/>
    </source>
</evidence>
<evidence type="ECO:0000313" key="5">
    <source>
        <dbReference type="Ensembl" id="ENSPTIP00000025338.1"/>
    </source>
</evidence>
<dbReference type="GO" id="GO:0032588">
    <property type="term" value="C:trans-Golgi network membrane"/>
    <property type="evidence" value="ECO:0007669"/>
    <property type="project" value="TreeGrafter"/>
</dbReference>
<protein>
    <recommendedName>
        <fullName evidence="4">EF-hand domain-containing protein</fullName>
    </recommendedName>
</protein>
<evidence type="ECO:0000259" key="4">
    <source>
        <dbReference type="PROSITE" id="PS50222"/>
    </source>
</evidence>
<keyword evidence="2" id="KW-0175">Coiled coil</keyword>
<feature type="coiled-coil region" evidence="2">
    <location>
        <begin position="177"/>
        <end position="204"/>
    </location>
</feature>
<dbReference type="GeneTree" id="ENSGT00440000033504"/>
<organism evidence="5 6">
    <name type="scientific">Panthera tigris altaica</name>
    <name type="common">Siberian tiger</name>
    <dbReference type="NCBI Taxonomy" id="74533"/>
    <lineage>
        <taxon>Eukaryota</taxon>
        <taxon>Metazoa</taxon>
        <taxon>Chordata</taxon>
        <taxon>Craniata</taxon>
        <taxon>Vertebrata</taxon>
        <taxon>Euteleostomi</taxon>
        <taxon>Mammalia</taxon>
        <taxon>Eutheria</taxon>
        <taxon>Laurasiatheria</taxon>
        <taxon>Carnivora</taxon>
        <taxon>Feliformia</taxon>
        <taxon>Felidae</taxon>
        <taxon>Pantherinae</taxon>
        <taxon>Panthera</taxon>
    </lineage>
</organism>
<dbReference type="InterPro" id="IPR011992">
    <property type="entry name" value="EF-hand-dom_pair"/>
</dbReference>
<dbReference type="GO" id="GO:0005509">
    <property type="term" value="F:calcium ion binding"/>
    <property type="evidence" value="ECO:0007669"/>
    <property type="project" value="InterPro"/>
</dbReference>
<evidence type="ECO:0000313" key="6">
    <source>
        <dbReference type="Proteomes" id="UP000675900"/>
    </source>
</evidence>
<feature type="domain" description="EF-hand" evidence="4">
    <location>
        <begin position="29"/>
        <end position="64"/>
    </location>
</feature>
<dbReference type="Gene3D" id="1.10.238.10">
    <property type="entry name" value="EF-hand"/>
    <property type="match status" value="1"/>
</dbReference>